<reference evidence="6 7" key="1">
    <citation type="journal article" date="2019" name="Mol. Ecol. Resour.">
        <title>Improving Illumina assemblies with Hi-C and long reads: an example with the North African dromedary.</title>
        <authorList>
            <person name="Elbers J.P."/>
            <person name="Rogers M.F."/>
            <person name="Perelman P.L."/>
            <person name="Proskuryakova A.A."/>
            <person name="Serdyukova N.A."/>
            <person name="Johnson W.E."/>
            <person name="Horin P."/>
            <person name="Corander J."/>
            <person name="Murphy D."/>
            <person name="Burger P.A."/>
        </authorList>
    </citation>
    <scope>NUCLEOTIDE SEQUENCE [LARGE SCALE GENOMIC DNA]</scope>
    <source>
        <strain evidence="6">Drom800</strain>
        <tissue evidence="6">Blood</tissue>
    </source>
</reference>
<sequence length="256" mass="27647">RPSGEPLFRGGTSSPLLIGVGLQSWWEDHIRGLRPQRPVAMTTAPRDSLVWKLAWLLRESGDVVLSGCSTLSLFTATLQQLNQVFELHLGPWGPGQTGFVALPSHPADSPVILQLQFLFDVLQKTLSLKLVHVPDLGLPGPIKIFPFKSLRRLEMTDRGLGMGGGESGGKSPRLPAQELLSACGGDLCSALPWLALLSADFSYNALTALDSSLRLLSALRFLNLSHNQVQDCEGFLMVGMSSLAELVPHGPLIVLL</sequence>
<dbReference type="GO" id="GO:0016301">
    <property type="term" value="F:kinase activity"/>
    <property type="evidence" value="ECO:0007669"/>
    <property type="project" value="UniProtKB-KW"/>
</dbReference>
<evidence type="ECO:0000313" key="6">
    <source>
        <dbReference type="EMBL" id="KAB1278425.1"/>
    </source>
</evidence>
<name>A0A5N4E500_CAMDR</name>
<dbReference type="Proteomes" id="UP000299084">
    <property type="component" value="Unassembled WGS sequence"/>
</dbReference>
<feature type="non-terminal residue" evidence="6">
    <location>
        <position position="1"/>
    </location>
</feature>
<evidence type="ECO:0000259" key="5">
    <source>
        <dbReference type="Pfam" id="PF15904"/>
    </source>
</evidence>
<evidence type="ECO:0000313" key="7">
    <source>
        <dbReference type="Proteomes" id="UP000299084"/>
    </source>
</evidence>
<keyword evidence="3" id="KW-0433">Leucine-rich repeat</keyword>
<accession>A0A5N4E500</accession>
<dbReference type="Pfam" id="PF15904">
    <property type="entry name" value="LIP1"/>
    <property type="match status" value="1"/>
</dbReference>
<dbReference type="InterPro" id="IPR031782">
    <property type="entry name" value="LIP1_N"/>
</dbReference>
<keyword evidence="6" id="KW-0808">Transferase</keyword>
<keyword evidence="4" id="KW-0677">Repeat</keyword>
<evidence type="ECO:0000256" key="4">
    <source>
        <dbReference type="ARBA" id="ARBA00022737"/>
    </source>
</evidence>
<comment type="subcellular location">
    <subcellularLocation>
        <location evidence="1">Cytoplasm</location>
    </subcellularLocation>
</comment>
<keyword evidence="2" id="KW-0963">Cytoplasm</keyword>
<dbReference type="EMBL" id="JWIN03000005">
    <property type="protein sequence ID" value="KAB1278425.1"/>
    <property type="molecule type" value="Genomic_DNA"/>
</dbReference>
<evidence type="ECO:0000256" key="3">
    <source>
        <dbReference type="ARBA" id="ARBA00022614"/>
    </source>
</evidence>
<comment type="caution">
    <text evidence="6">The sequence shown here is derived from an EMBL/GenBank/DDBJ whole genome shotgun (WGS) entry which is preliminary data.</text>
</comment>
<gene>
    <name evidence="6" type="ORF">Cadr_000007397</name>
</gene>
<evidence type="ECO:0000256" key="1">
    <source>
        <dbReference type="ARBA" id="ARBA00004496"/>
    </source>
</evidence>
<dbReference type="GO" id="GO:0008104">
    <property type="term" value="P:intracellular protein localization"/>
    <property type="evidence" value="ECO:0007669"/>
    <property type="project" value="TreeGrafter"/>
</dbReference>
<keyword evidence="7" id="KW-1185">Reference proteome</keyword>
<protein>
    <submittedName>
        <fullName evidence="6">Serine/threonine-protein kinase 11-interacting protein</fullName>
    </submittedName>
</protein>
<dbReference type="GO" id="GO:0005737">
    <property type="term" value="C:cytoplasm"/>
    <property type="evidence" value="ECO:0007669"/>
    <property type="project" value="UniProtKB-SubCell"/>
</dbReference>
<organism evidence="6 7">
    <name type="scientific">Camelus dromedarius</name>
    <name type="common">Dromedary</name>
    <name type="synonym">Arabian camel</name>
    <dbReference type="NCBI Taxonomy" id="9838"/>
    <lineage>
        <taxon>Eukaryota</taxon>
        <taxon>Metazoa</taxon>
        <taxon>Chordata</taxon>
        <taxon>Craniata</taxon>
        <taxon>Vertebrata</taxon>
        <taxon>Euteleostomi</taxon>
        <taxon>Mammalia</taxon>
        <taxon>Eutheria</taxon>
        <taxon>Laurasiatheria</taxon>
        <taxon>Artiodactyla</taxon>
        <taxon>Tylopoda</taxon>
        <taxon>Camelidae</taxon>
        <taxon>Camelus</taxon>
    </lineage>
</organism>
<keyword evidence="6" id="KW-0418">Kinase</keyword>
<dbReference type="PANTHER" id="PTHR15454:SF69">
    <property type="entry name" value="SERINE_THREONINE-PROTEIN KINASE 11-INTERACTING PROTEIN"/>
    <property type="match status" value="1"/>
</dbReference>
<dbReference type="InterPro" id="IPR032675">
    <property type="entry name" value="LRR_dom_sf"/>
</dbReference>
<feature type="domain" description="LKB1 serine/threonine kinase interacting protein 1 N-terminal" evidence="5">
    <location>
        <begin position="46"/>
        <end position="134"/>
    </location>
</feature>
<dbReference type="SUPFAM" id="SSF52047">
    <property type="entry name" value="RNI-like"/>
    <property type="match status" value="1"/>
</dbReference>
<evidence type="ECO:0000256" key="2">
    <source>
        <dbReference type="ARBA" id="ARBA00022490"/>
    </source>
</evidence>
<dbReference type="AlphaFoldDB" id="A0A5N4E500"/>
<proteinExistence type="predicted"/>
<dbReference type="PANTHER" id="PTHR15454">
    <property type="entry name" value="NISCHARIN RELATED"/>
    <property type="match status" value="1"/>
</dbReference>
<dbReference type="Gene3D" id="3.80.10.10">
    <property type="entry name" value="Ribonuclease Inhibitor"/>
    <property type="match status" value="1"/>
</dbReference>